<dbReference type="GO" id="GO:0017119">
    <property type="term" value="C:Golgi transport complex"/>
    <property type="evidence" value="ECO:0007669"/>
    <property type="project" value="InterPro"/>
</dbReference>
<proteinExistence type="predicted"/>
<evidence type="ECO:0000259" key="1">
    <source>
        <dbReference type="Pfam" id="PF20653"/>
    </source>
</evidence>
<dbReference type="PANTHER" id="PTHR21506">
    <property type="entry name" value="COMPONENT OF OLIGOMERIC GOLGI COMPLEX 6"/>
    <property type="match status" value="1"/>
</dbReference>
<dbReference type="SMART" id="SM01087">
    <property type="entry name" value="COG6"/>
    <property type="match status" value="1"/>
</dbReference>
<dbReference type="Proteomes" id="UP000467840">
    <property type="component" value="Chromosome 15"/>
</dbReference>
<dbReference type="InterPro" id="IPR010490">
    <property type="entry name" value="COG6"/>
</dbReference>
<evidence type="ECO:0000313" key="2">
    <source>
        <dbReference type="EMBL" id="KAF2315880.1"/>
    </source>
</evidence>
<dbReference type="GO" id="GO:0006891">
    <property type="term" value="P:intra-Golgi vesicle-mediated transport"/>
    <property type="evidence" value="ECO:0007669"/>
    <property type="project" value="InterPro"/>
</dbReference>
<feature type="domain" description="Conserved Oligomeric Golgi complex subunit 6 C-terminal" evidence="1">
    <location>
        <begin position="1"/>
        <end position="259"/>
    </location>
</feature>
<dbReference type="PANTHER" id="PTHR21506:SF0">
    <property type="entry name" value="CONSERVED OLIGOMERIC GOLGI COMPLEX SUBUNIT 6"/>
    <property type="match status" value="1"/>
</dbReference>
<reference evidence="2 3" key="1">
    <citation type="journal article" date="2020" name="Mol. Plant">
        <title>The Chromosome-Based Rubber Tree Genome Provides New Insights into Spurge Genome Evolution and Rubber Biosynthesis.</title>
        <authorList>
            <person name="Liu J."/>
            <person name="Shi C."/>
            <person name="Shi C.C."/>
            <person name="Li W."/>
            <person name="Zhang Q.J."/>
            <person name="Zhang Y."/>
            <person name="Li K."/>
            <person name="Lu H.F."/>
            <person name="Shi C."/>
            <person name="Zhu S.T."/>
            <person name="Xiao Z.Y."/>
            <person name="Nan H."/>
            <person name="Yue Y."/>
            <person name="Zhu X.G."/>
            <person name="Wu Y."/>
            <person name="Hong X.N."/>
            <person name="Fan G.Y."/>
            <person name="Tong Y."/>
            <person name="Zhang D."/>
            <person name="Mao C.L."/>
            <person name="Liu Y.L."/>
            <person name="Hao S.J."/>
            <person name="Liu W.Q."/>
            <person name="Lv M.Q."/>
            <person name="Zhang H.B."/>
            <person name="Liu Y."/>
            <person name="Hu-Tang G.R."/>
            <person name="Wang J.P."/>
            <person name="Wang J.H."/>
            <person name="Sun Y.H."/>
            <person name="Ni S.B."/>
            <person name="Chen W.B."/>
            <person name="Zhang X.C."/>
            <person name="Jiao Y.N."/>
            <person name="Eichler E.E."/>
            <person name="Li G.H."/>
            <person name="Liu X."/>
            <person name="Gao L.Z."/>
        </authorList>
    </citation>
    <scope>NUCLEOTIDE SEQUENCE [LARGE SCALE GENOMIC DNA]</scope>
    <source>
        <strain evidence="3">cv. GT1</strain>
        <tissue evidence="2">Leaf</tissue>
    </source>
</reference>
<dbReference type="EMBL" id="JAAGAX010000005">
    <property type="protein sequence ID" value="KAF2315880.1"/>
    <property type="molecule type" value="Genomic_DNA"/>
</dbReference>
<accession>A0A6A6MQJ0</accession>
<dbReference type="Pfam" id="PF20653">
    <property type="entry name" value="COG6_C"/>
    <property type="match status" value="1"/>
</dbReference>
<comment type="caution">
    <text evidence="2">The sequence shown here is derived from an EMBL/GenBank/DDBJ whole genome shotgun (WGS) entry which is preliminary data.</text>
</comment>
<organism evidence="2 3">
    <name type="scientific">Hevea brasiliensis</name>
    <name type="common">Para rubber tree</name>
    <name type="synonym">Siphonia brasiliensis</name>
    <dbReference type="NCBI Taxonomy" id="3981"/>
    <lineage>
        <taxon>Eukaryota</taxon>
        <taxon>Viridiplantae</taxon>
        <taxon>Streptophyta</taxon>
        <taxon>Embryophyta</taxon>
        <taxon>Tracheophyta</taxon>
        <taxon>Spermatophyta</taxon>
        <taxon>Magnoliopsida</taxon>
        <taxon>eudicotyledons</taxon>
        <taxon>Gunneridae</taxon>
        <taxon>Pentapetalae</taxon>
        <taxon>rosids</taxon>
        <taxon>fabids</taxon>
        <taxon>Malpighiales</taxon>
        <taxon>Euphorbiaceae</taxon>
        <taxon>Crotonoideae</taxon>
        <taxon>Micrandreae</taxon>
        <taxon>Hevea</taxon>
    </lineage>
</organism>
<protein>
    <recommendedName>
        <fullName evidence="1">Conserved Oligomeric Golgi complex subunit 6 C-terminal domain-containing protein</fullName>
    </recommendedName>
</protein>
<gene>
    <name evidence="2" type="ORF">GH714_040669</name>
</gene>
<dbReference type="InterPro" id="IPR048369">
    <property type="entry name" value="COG6_C"/>
</dbReference>
<dbReference type="AlphaFoldDB" id="A0A6A6MQJ0"/>
<sequence>MSDLLGRDTALCSTLWMLKEAAQKTFFDILKSRGEKLLRYPPLVAVDLSPPEAVREGVSVLLEIIENHDSMMVPASVKKPDFDPVMSAILDPIIQNSETPSKIFLINCLCAIQQPLSGHEVAAEYVKKLGAMIENHMHALVAKEVDAILRRCSLSHKMSHFHNSLGNGITLAEIEETSPASLSESLRAFFGLILGSESSLPEFEQIQVPKLRSEASIQVARSLAEAYELIYKVIMDPKNGYSEPKSLARHPPDQIRTILGI</sequence>
<keyword evidence="3" id="KW-1185">Reference proteome</keyword>
<name>A0A6A6MQJ0_HEVBR</name>
<evidence type="ECO:0000313" key="3">
    <source>
        <dbReference type="Proteomes" id="UP000467840"/>
    </source>
</evidence>